<dbReference type="PANTHER" id="PTHR39339:SF1">
    <property type="entry name" value="CHAD DOMAIN-CONTAINING PROTEIN"/>
    <property type="match status" value="1"/>
</dbReference>
<dbReference type="SMART" id="SM01118">
    <property type="entry name" value="CYTH"/>
    <property type="match status" value="1"/>
</dbReference>
<dbReference type="Gene3D" id="1.40.20.10">
    <property type="entry name" value="CHAD domain"/>
    <property type="match status" value="1"/>
</dbReference>
<evidence type="ECO:0000259" key="1">
    <source>
        <dbReference type="PROSITE" id="PS51708"/>
    </source>
</evidence>
<dbReference type="SMART" id="SM00880">
    <property type="entry name" value="CHAD"/>
    <property type="match status" value="1"/>
</dbReference>
<protein>
    <submittedName>
        <fullName evidence="2">CYTH and CHAD domain-containing protein</fullName>
    </submittedName>
</protein>
<evidence type="ECO:0000313" key="3">
    <source>
        <dbReference type="Proteomes" id="UP000502996"/>
    </source>
</evidence>
<dbReference type="EMBL" id="CP049257">
    <property type="protein sequence ID" value="QIG43282.1"/>
    <property type="molecule type" value="Genomic_DNA"/>
</dbReference>
<reference evidence="2 3" key="1">
    <citation type="submission" date="2020-02" db="EMBL/GenBank/DDBJ databases">
        <title>Full genome sequence of Nocardioides sp. R-3366.</title>
        <authorList>
            <person name="Im W.-T."/>
        </authorList>
    </citation>
    <scope>NUCLEOTIDE SEQUENCE [LARGE SCALE GENOMIC DNA]</scope>
    <source>
        <strain evidence="2 3">R-3366</strain>
    </source>
</reference>
<dbReference type="InterPro" id="IPR007899">
    <property type="entry name" value="CHAD_dom"/>
</dbReference>
<gene>
    <name evidence="2" type="ORF">G5V58_11390</name>
</gene>
<name>A0A6G6WDG2_9ACTN</name>
<dbReference type="Pfam" id="PF01928">
    <property type="entry name" value="CYTH"/>
    <property type="match status" value="1"/>
</dbReference>
<dbReference type="InterPro" id="IPR033469">
    <property type="entry name" value="CYTH-like_dom_sf"/>
</dbReference>
<dbReference type="SUPFAM" id="SSF55154">
    <property type="entry name" value="CYTH-like phosphatases"/>
    <property type="match status" value="1"/>
</dbReference>
<dbReference type="CDD" id="cd07374">
    <property type="entry name" value="CYTH-like_Pase"/>
    <property type="match status" value="1"/>
</dbReference>
<accession>A0A6G6WDG2</accession>
<dbReference type="InterPro" id="IPR023577">
    <property type="entry name" value="CYTH_domain"/>
</dbReference>
<evidence type="ECO:0000313" key="2">
    <source>
        <dbReference type="EMBL" id="QIG43282.1"/>
    </source>
</evidence>
<dbReference type="Proteomes" id="UP000502996">
    <property type="component" value="Chromosome"/>
</dbReference>
<keyword evidence="3" id="KW-1185">Reference proteome</keyword>
<dbReference type="RefSeq" id="WP_165232485.1">
    <property type="nucleotide sequence ID" value="NZ_CP049257.1"/>
</dbReference>
<dbReference type="PANTHER" id="PTHR39339">
    <property type="entry name" value="SLR1444 PROTEIN"/>
    <property type="match status" value="1"/>
</dbReference>
<dbReference type="Pfam" id="PF05235">
    <property type="entry name" value="CHAD"/>
    <property type="match status" value="1"/>
</dbReference>
<feature type="domain" description="CHAD" evidence="1">
    <location>
        <begin position="214"/>
        <end position="487"/>
    </location>
</feature>
<proteinExistence type="predicted"/>
<dbReference type="Gene3D" id="2.40.320.10">
    <property type="entry name" value="Hypothetical Protein Pfu-838710-001"/>
    <property type="match status" value="1"/>
</dbReference>
<sequence>MTRTQLEVERVFSPGPDVPVPDLTRAGPVVGVDPVGEVELDATYHDTPGLTLIRAGVTLRRREGGPDEGWHLKLPVGAPDARRELHVPLREAPDPVPDELLDLVDGWTRGIAVAPVARIRTHRTTYHLVGPEGEVLAELADDRVTGRAAQLDAQDVTWREWEVELVDGDRELLDVVEAVLAAHDVHRSAVTRKVAVVLGLPTGAHDVAPALTRKGPARLLLRHWLETQVHEIARLDPVVRRGGAGGVHGVRKACRRLRAALATYRALADRERTEPVREELRWLARSLGQLRDDEVVRDRIARQLAREELFGEPALRLLEEYAAGRAAEGRVDVAEVLTSTRYHALRTALDDLVARPPWTGAADGRARDVLPARLAREWRRTRRRRRDGADVHEVRRAVKRLRYALELVEPAWDDRARQPRRAARGVTRVLGDHQDSVVARQWLHALAAEAARTGVPSFALGRQHALEEQREREALAEAGAAWAVLARAVSRWAR</sequence>
<dbReference type="PROSITE" id="PS51708">
    <property type="entry name" value="CHAD"/>
    <property type="match status" value="1"/>
</dbReference>
<organism evidence="2 3">
    <name type="scientific">Nocardioides anomalus</name>
    <dbReference type="NCBI Taxonomy" id="2712223"/>
    <lineage>
        <taxon>Bacteria</taxon>
        <taxon>Bacillati</taxon>
        <taxon>Actinomycetota</taxon>
        <taxon>Actinomycetes</taxon>
        <taxon>Propionibacteriales</taxon>
        <taxon>Nocardioidaceae</taxon>
        <taxon>Nocardioides</taxon>
    </lineage>
</organism>
<dbReference type="InterPro" id="IPR038186">
    <property type="entry name" value="CHAD_dom_sf"/>
</dbReference>
<dbReference type="AlphaFoldDB" id="A0A6G6WDG2"/>
<dbReference type="KEGG" id="nano:G5V58_11390"/>